<dbReference type="GO" id="GO:0031201">
    <property type="term" value="C:SNARE complex"/>
    <property type="evidence" value="ECO:0007669"/>
    <property type="project" value="TreeGrafter"/>
</dbReference>
<dbReference type="GO" id="GO:0005789">
    <property type="term" value="C:endoplasmic reticulum membrane"/>
    <property type="evidence" value="ECO:0007669"/>
    <property type="project" value="UniProtKB-SubCell"/>
</dbReference>
<evidence type="ECO:0000256" key="3">
    <source>
        <dbReference type="ARBA" id="ARBA00022692"/>
    </source>
</evidence>
<keyword evidence="7" id="KW-0175">Coiled coil</keyword>
<dbReference type="Pfam" id="PF03908">
    <property type="entry name" value="Sec20"/>
    <property type="match status" value="1"/>
</dbReference>
<evidence type="ECO:0000256" key="2">
    <source>
        <dbReference type="ARBA" id="ARBA00022448"/>
    </source>
</evidence>
<protein>
    <recommendedName>
        <fullName evidence="11">Sec20 C-terminal domain-containing protein</fullName>
    </recommendedName>
</protein>
<dbReference type="EMBL" id="BT127236">
    <property type="protein sequence ID" value="AEE62198.1"/>
    <property type="molecule type" value="mRNA"/>
</dbReference>
<evidence type="ECO:0000313" key="12">
    <source>
        <dbReference type="EMBL" id="AEE62198.1"/>
    </source>
</evidence>
<evidence type="ECO:0000256" key="8">
    <source>
        <dbReference type="ARBA" id="ARBA00023136"/>
    </source>
</evidence>
<comment type="similarity">
    <text evidence="9">Belongs to the SEC20 family.</text>
</comment>
<dbReference type="PANTHER" id="PTHR12825">
    <property type="entry name" value="BNIP1-RELATED"/>
    <property type="match status" value="1"/>
</dbReference>
<proteinExistence type="evidence at transcript level"/>
<dbReference type="InterPro" id="IPR005606">
    <property type="entry name" value="Sec20"/>
</dbReference>
<keyword evidence="5" id="KW-0931">ER-Golgi transport</keyword>
<evidence type="ECO:0000256" key="4">
    <source>
        <dbReference type="ARBA" id="ARBA00022824"/>
    </source>
</evidence>
<sequence>MHSLQFLLKDVRQGITENHLQLKAIIQDIGACNGSLSELQNLNSAGRSKIAVLRKLINEFGDTVKEHKNSVLLKEVILERDQLASSMDAFKKANLKSMLAIEKSSKEELMKNSKENELRQRHKRGKESMVKMSSKVTDQLLNISKQLASTTQQSANTLETLATSSHTVFGTHEELKMTSGVIGQSGKLLDKYGRRELTDKFLMFFCVCLFSIVCRLYCSKAAFLNPSLFNDNLIEHSFRKTAVMLH</sequence>
<keyword evidence="4" id="KW-0256">Endoplasmic reticulum</keyword>
<accession>J3JVG8</accession>
<dbReference type="HOGENOM" id="CLU_105902_0_1_1"/>
<keyword evidence="3" id="KW-0812">Transmembrane</keyword>
<feature type="compositionally biased region" description="Basic and acidic residues" evidence="10">
    <location>
        <begin position="110"/>
        <end position="119"/>
    </location>
</feature>
<evidence type="ECO:0000259" key="11">
    <source>
        <dbReference type="Pfam" id="PF03908"/>
    </source>
</evidence>
<dbReference type="InterPro" id="IPR056173">
    <property type="entry name" value="Sec20_C"/>
</dbReference>
<feature type="region of interest" description="Disordered" evidence="10">
    <location>
        <begin position="110"/>
        <end position="129"/>
    </location>
</feature>
<keyword evidence="6" id="KW-1133">Transmembrane helix</keyword>
<evidence type="ECO:0000256" key="6">
    <source>
        <dbReference type="ARBA" id="ARBA00022989"/>
    </source>
</evidence>
<dbReference type="GO" id="GO:0006890">
    <property type="term" value="P:retrograde vesicle-mediated transport, Golgi to endoplasmic reticulum"/>
    <property type="evidence" value="ECO:0007669"/>
    <property type="project" value="InterPro"/>
</dbReference>
<reference evidence="12" key="1">
    <citation type="journal article" date="2012" name="Insect Biochem. Mol. Biol.">
        <title>Transcriptome and full-length cDNA resources for the mountain pine beetle, Dendroctonus ponderosae Hopkins, a major insect pest of pine forests.</title>
        <authorList>
            <person name="Keeling C.I."/>
            <person name="Henderson H."/>
            <person name="Li M."/>
            <person name="Yuen M."/>
            <person name="Clark E.L."/>
            <person name="Fraser J.D."/>
            <person name="Huber D.P."/>
            <person name="Liao N.Y."/>
            <person name="Roderick Docking T."/>
            <person name="Birol I."/>
            <person name="Chan S.K."/>
            <person name="Taylor G.A."/>
            <person name="Palmquist D."/>
            <person name="Jones S.J."/>
            <person name="Bohlmann J."/>
        </authorList>
    </citation>
    <scope>NUCLEOTIDE SEQUENCE</scope>
    <source>
        <tissue evidence="12">Whole emerged adults</tissue>
    </source>
</reference>
<name>J3JVG8_DENPD</name>
<dbReference type="GO" id="GO:0005484">
    <property type="term" value="F:SNAP receptor activity"/>
    <property type="evidence" value="ECO:0007669"/>
    <property type="project" value="InterPro"/>
</dbReference>
<dbReference type="AlphaFoldDB" id="J3JVG8"/>
<evidence type="ECO:0000256" key="9">
    <source>
        <dbReference type="ARBA" id="ARBA00037934"/>
    </source>
</evidence>
<evidence type="ECO:0000256" key="7">
    <source>
        <dbReference type="ARBA" id="ARBA00023054"/>
    </source>
</evidence>
<dbReference type="CDD" id="cd15865">
    <property type="entry name" value="SNARE_SEC20"/>
    <property type="match status" value="1"/>
</dbReference>
<dbReference type="OrthoDB" id="46868at2759"/>
<feature type="domain" description="Sec20 C-terminal" evidence="11">
    <location>
        <begin position="133"/>
        <end position="214"/>
    </location>
</feature>
<dbReference type="PANTHER" id="PTHR12825:SF0">
    <property type="entry name" value="VESICLE TRANSPORT PROTEIN SEC20"/>
    <property type="match status" value="1"/>
</dbReference>
<comment type="subcellular location">
    <subcellularLocation>
        <location evidence="1">Endoplasmic reticulum membrane</location>
        <topology evidence="1">Single-pass type IV membrane protein</topology>
    </subcellularLocation>
</comment>
<organism evidence="12">
    <name type="scientific">Dendroctonus ponderosae</name>
    <name type="common">Mountain pine beetle</name>
    <dbReference type="NCBI Taxonomy" id="77166"/>
    <lineage>
        <taxon>Eukaryota</taxon>
        <taxon>Metazoa</taxon>
        <taxon>Ecdysozoa</taxon>
        <taxon>Arthropoda</taxon>
        <taxon>Hexapoda</taxon>
        <taxon>Insecta</taxon>
        <taxon>Pterygota</taxon>
        <taxon>Neoptera</taxon>
        <taxon>Endopterygota</taxon>
        <taxon>Coleoptera</taxon>
        <taxon>Polyphaga</taxon>
        <taxon>Cucujiformia</taxon>
        <taxon>Curculionidae</taxon>
        <taxon>Scolytinae</taxon>
        <taxon>Dendroctonus</taxon>
    </lineage>
</organism>
<evidence type="ECO:0000256" key="10">
    <source>
        <dbReference type="SAM" id="MobiDB-lite"/>
    </source>
</evidence>
<evidence type="ECO:0000256" key="5">
    <source>
        <dbReference type="ARBA" id="ARBA00022892"/>
    </source>
</evidence>
<keyword evidence="2" id="KW-0813">Transport</keyword>
<keyword evidence="8" id="KW-0472">Membrane</keyword>
<evidence type="ECO:0000256" key="1">
    <source>
        <dbReference type="ARBA" id="ARBA00004163"/>
    </source>
</evidence>